<evidence type="ECO:0000313" key="2">
    <source>
        <dbReference type="Proteomes" id="UP000827986"/>
    </source>
</evidence>
<gene>
    <name evidence="1" type="ORF">KIL84_022158</name>
</gene>
<keyword evidence="2" id="KW-1185">Reference proteome</keyword>
<organism evidence="1 2">
    <name type="scientific">Mauremys mutica</name>
    <name type="common">yellowpond turtle</name>
    <dbReference type="NCBI Taxonomy" id="74926"/>
    <lineage>
        <taxon>Eukaryota</taxon>
        <taxon>Metazoa</taxon>
        <taxon>Chordata</taxon>
        <taxon>Craniata</taxon>
        <taxon>Vertebrata</taxon>
        <taxon>Euteleostomi</taxon>
        <taxon>Archelosauria</taxon>
        <taxon>Testudinata</taxon>
        <taxon>Testudines</taxon>
        <taxon>Cryptodira</taxon>
        <taxon>Durocryptodira</taxon>
        <taxon>Testudinoidea</taxon>
        <taxon>Geoemydidae</taxon>
        <taxon>Geoemydinae</taxon>
        <taxon>Mauremys</taxon>
    </lineage>
</organism>
<name>A0A9D4AYX0_9SAUR</name>
<sequence length="125" mass="13596">MAFVCGVMLPLQEAPLLRGSGVEGRVSCRWNWVSLNILRRLSVILPGKSPPPPSRASCGIVQQLTTSPREAAVYRTTVFSSNDPNTPALMARIPGLLLQGTGVLLEKRREFSVSWVFSSQSTVTV</sequence>
<dbReference type="Proteomes" id="UP000827986">
    <property type="component" value="Unassembled WGS sequence"/>
</dbReference>
<comment type="caution">
    <text evidence="1">The sequence shown here is derived from an EMBL/GenBank/DDBJ whole genome shotgun (WGS) entry which is preliminary data.</text>
</comment>
<reference evidence="1" key="1">
    <citation type="submission" date="2021-09" db="EMBL/GenBank/DDBJ databases">
        <title>The genome of Mauremys mutica provides insights into the evolution of semi-aquatic lifestyle.</title>
        <authorList>
            <person name="Gong S."/>
            <person name="Gao Y."/>
        </authorList>
    </citation>
    <scope>NUCLEOTIDE SEQUENCE</scope>
    <source>
        <strain evidence="1">MM-2020</strain>
        <tissue evidence="1">Muscle</tissue>
    </source>
</reference>
<accession>A0A9D4AYX0</accession>
<evidence type="ECO:0000313" key="1">
    <source>
        <dbReference type="EMBL" id="KAH1175633.1"/>
    </source>
</evidence>
<dbReference type="AlphaFoldDB" id="A0A9D4AYX0"/>
<proteinExistence type="predicted"/>
<protein>
    <submittedName>
        <fullName evidence="1">Uncharacterized protein</fullName>
    </submittedName>
</protein>
<dbReference type="EMBL" id="JAHDVG010000476">
    <property type="protein sequence ID" value="KAH1175633.1"/>
    <property type="molecule type" value="Genomic_DNA"/>
</dbReference>